<evidence type="ECO:0000313" key="2">
    <source>
        <dbReference type="Proteomes" id="UP001149074"/>
    </source>
</evidence>
<evidence type="ECO:0000313" key="1">
    <source>
        <dbReference type="EMBL" id="KAJ5094877.1"/>
    </source>
</evidence>
<comment type="caution">
    <text evidence="1">The sequence shown here is derived from an EMBL/GenBank/DDBJ whole genome shotgun (WGS) entry which is preliminary data.</text>
</comment>
<proteinExistence type="predicted"/>
<name>A0A9W9K7C4_9EURO</name>
<sequence>MLILQIKELLELKVE</sequence>
<accession>A0A9W9K7C4</accession>
<dbReference type="Proteomes" id="UP001149074">
    <property type="component" value="Unassembled WGS sequence"/>
</dbReference>
<organism evidence="1 2">
    <name type="scientific">Penicillium argentinense</name>
    <dbReference type="NCBI Taxonomy" id="1131581"/>
    <lineage>
        <taxon>Eukaryota</taxon>
        <taxon>Fungi</taxon>
        <taxon>Dikarya</taxon>
        <taxon>Ascomycota</taxon>
        <taxon>Pezizomycotina</taxon>
        <taxon>Eurotiomycetes</taxon>
        <taxon>Eurotiomycetidae</taxon>
        <taxon>Eurotiales</taxon>
        <taxon>Aspergillaceae</taxon>
        <taxon>Penicillium</taxon>
    </lineage>
</organism>
<protein>
    <submittedName>
        <fullName evidence="1">Uncharacterized protein</fullName>
    </submittedName>
</protein>
<dbReference type="EMBL" id="JAPQKI010000007">
    <property type="protein sequence ID" value="KAJ5094877.1"/>
    <property type="molecule type" value="Genomic_DNA"/>
</dbReference>
<reference evidence="1" key="1">
    <citation type="submission" date="2022-11" db="EMBL/GenBank/DDBJ databases">
        <authorList>
            <person name="Petersen C."/>
        </authorList>
    </citation>
    <scope>NUCLEOTIDE SEQUENCE</scope>
    <source>
        <strain evidence="1">IBT 30761</strain>
    </source>
</reference>
<keyword evidence="2" id="KW-1185">Reference proteome</keyword>
<reference evidence="1" key="2">
    <citation type="journal article" date="2023" name="IMA Fungus">
        <title>Comparative genomic study of the Penicillium genus elucidates a diverse pangenome and 15 lateral gene transfer events.</title>
        <authorList>
            <person name="Petersen C."/>
            <person name="Sorensen T."/>
            <person name="Nielsen M.R."/>
            <person name="Sondergaard T.E."/>
            <person name="Sorensen J.L."/>
            <person name="Fitzpatrick D.A."/>
            <person name="Frisvad J.C."/>
            <person name="Nielsen K.L."/>
        </authorList>
    </citation>
    <scope>NUCLEOTIDE SEQUENCE</scope>
    <source>
        <strain evidence="1">IBT 30761</strain>
    </source>
</reference>
<gene>
    <name evidence="1" type="ORF">N7532_007603</name>
</gene>